<keyword evidence="2" id="KW-0812">Transmembrane</keyword>
<feature type="transmembrane region" description="Helical" evidence="2">
    <location>
        <begin position="230"/>
        <end position="254"/>
    </location>
</feature>
<feature type="transmembrane region" description="Helical" evidence="2">
    <location>
        <begin position="266"/>
        <end position="289"/>
    </location>
</feature>
<feature type="transmembrane region" description="Helical" evidence="2">
    <location>
        <begin position="203"/>
        <end position="224"/>
    </location>
</feature>
<feature type="transmembrane region" description="Helical" evidence="2">
    <location>
        <begin position="160"/>
        <end position="191"/>
    </location>
</feature>
<reference evidence="4" key="1">
    <citation type="submission" date="2016-02" db="EMBL/GenBank/DDBJ databases">
        <title>Genomic sequence of a clinical Staphylococcus hominis isolate.</title>
        <authorList>
            <person name="McClure J.M."/>
            <person name="Zhang K."/>
        </authorList>
    </citation>
    <scope>NUCLEOTIDE SEQUENCE</scope>
    <source>
        <strain evidence="4">C34847</strain>
    </source>
</reference>
<dbReference type="InterPro" id="IPR026870">
    <property type="entry name" value="Zinc_ribbon_dom"/>
</dbReference>
<evidence type="ECO:0000256" key="2">
    <source>
        <dbReference type="SAM" id="Phobius"/>
    </source>
</evidence>
<gene>
    <name evidence="4" type="ORF">AZE34_06770</name>
    <name evidence="5" type="ORF">J7T32_005625</name>
</gene>
<dbReference type="AlphaFoldDB" id="A0A3S7GW16"/>
<evidence type="ECO:0000313" key="5">
    <source>
        <dbReference type="EMBL" id="MCM5672249.1"/>
    </source>
</evidence>
<dbReference type="Pfam" id="PF13240">
    <property type="entry name" value="Zn_Ribbon_1"/>
    <property type="match status" value="1"/>
</dbReference>
<dbReference type="EMBL" id="JAGHKT020000005">
    <property type="protein sequence ID" value="MCM5672249.1"/>
    <property type="molecule type" value="Genomic_DNA"/>
</dbReference>
<dbReference type="EMBL" id="CP014567">
    <property type="protein sequence ID" value="AVI06471.1"/>
    <property type="molecule type" value="Genomic_DNA"/>
</dbReference>
<keyword evidence="2" id="KW-0472">Membrane</keyword>
<proteinExistence type="predicted"/>
<evidence type="ECO:0000259" key="3">
    <source>
        <dbReference type="Pfam" id="PF13240"/>
    </source>
</evidence>
<feature type="domain" description="Zinc-ribbon" evidence="3">
    <location>
        <begin position="3"/>
        <end position="24"/>
    </location>
</feature>
<sequence length="310" mass="34544">MQCPNCGQSYQQGDLFCGECGTKLDQITPSTTTPESLNLDSHINKSVNHSTSSSVTSPNAISKEQPTVNQYNNIESSQTQDAPDYTSYQQRYGNPSASSQKVKSVVEESKKFFKQVFKRHDTIIESHHSFSYSLLASLVIVGLLILGFFIHFMIEDSFGYIVSGVFTIVLRVILGIAIAIAILFFITYGVIRLTVLQPFQIKKVLSDFILTNTLSVLILLLGFISLFLKLYILSGVLGVFSIILLFTSCIYLIAKYSVNRKLRIPSFYGVIIFFVIIGFALHLFGSSLISQFDDFGVLRRLFGRGFSGLL</sequence>
<keyword evidence="2" id="KW-1133">Transmembrane helix</keyword>
<accession>A0A3S7GW16</accession>
<evidence type="ECO:0000313" key="4">
    <source>
        <dbReference type="EMBL" id="AVI06471.1"/>
    </source>
</evidence>
<evidence type="ECO:0000313" key="6">
    <source>
        <dbReference type="Proteomes" id="UP000665944"/>
    </source>
</evidence>
<evidence type="ECO:0000256" key="1">
    <source>
        <dbReference type="SAM" id="MobiDB-lite"/>
    </source>
</evidence>
<feature type="transmembrane region" description="Helical" evidence="2">
    <location>
        <begin position="132"/>
        <end position="154"/>
    </location>
</feature>
<dbReference type="Proteomes" id="UP000665944">
    <property type="component" value="Unassembled WGS sequence"/>
</dbReference>
<feature type="region of interest" description="Disordered" evidence="1">
    <location>
        <begin position="44"/>
        <end position="65"/>
    </location>
</feature>
<keyword evidence="6" id="KW-1185">Reference proteome</keyword>
<feature type="compositionally biased region" description="Low complexity" evidence="1">
    <location>
        <begin position="46"/>
        <end position="57"/>
    </location>
</feature>
<name>A0A3S7GW16_STAHO</name>
<protein>
    <submittedName>
        <fullName evidence="5">Zinc ribbon domain-containing protein</fullName>
    </submittedName>
</protein>
<reference evidence="5 6" key="2">
    <citation type="submission" date="2022-06" db="EMBL/GenBank/DDBJ databases">
        <title>Staphylococcus hominis ShoR14 genome sequence.</title>
        <authorList>
            <person name="Yeo C.C."/>
            <person name="Chew C.H."/>
            <person name="Che Hamzah A.M."/>
            <person name="Al-Trad E.I."/>
        </authorList>
    </citation>
    <scope>NUCLEOTIDE SEQUENCE [LARGE SCALE GENOMIC DNA]</scope>
    <source>
        <strain evidence="5 6">ShoR14</strain>
    </source>
</reference>
<dbReference type="RefSeq" id="WP_017175102.1">
    <property type="nucleotide sequence ID" value="NZ_CAXOJL010000006.1"/>
</dbReference>
<organism evidence="4">
    <name type="scientific">Staphylococcus hominis</name>
    <dbReference type="NCBI Taxonomy" id="1290"/>
    <lineage>
        <taxon>Bacteria</taxon>
        <taxon>Bacillati</taxon>
        <taxon>Bacillota</taxon>
        <taxon>Bacilli</taxon>
        <taxon>Bacillales</taxon>
        <taxon>Staphylococcaceae</taxon>
        <taxon>Staphylococcus</taxon>
    </lineage>
</organism>